<keyword evidence="13 15" id="KW-0460">Magnesium</keyword>
<dbReference type="SUPFAM" id="SSF69065">
    <property type="entry name" value="RNase III domain-like"/>
    <property type="match status" value="1"/>
</dbReference>
<keyword evidence="10 15" id="KW-0479">Metal-binding</keyword>
<dbReference type="NCBIfam" id="TIGR02191">
    <property type="entry name" value="RNaseIII"/>
    <property type="match status" value="1"/>
</dbReference>
<sequence length="229" mass="25712">MDLSDYNILEKDIGYKFKNKSLLKLALTHSSYANEQKEDGSNERLEFLGDSVLSLVVSEYIYRQLPEIDEGSLSKLRALIVCEPALAKKARNIKLSSYLRLSHGEELSGGGKRASILADAFEALIGAIYLDGGIESVGSFIKRFVLDDFDEVYRGINGFDYKSRLQEYVQKNNYTISYIVINESGPDHDKTFDVQVTINEKIMGRGVGKTKKEAEQNSAKEALEKLHLI</sequence>
<keyword evidence="5 15" id="KW-0963">Cytoplasm</keyword>
<dbReference type="RefSeq" id="WP_149544251.1">
    <property type="nucleotide sequence ID" value="NZ_VTPS01000001.1"/>
</dbReference>
<reference evidence="18 19" key="1">
    <citation type="submission" date="2019-08" db="EMBL/GenBank/DDBJ databases">
        <title>Calorimonas adulescens gen. nov., sp. nov., an anaerobic thermophilic bacterium from Sakhalin hot spring.</title>
        <authorList>
            <person name="Khomyakova M.A."/>
            <person name="Merkel A.Y."/>
            <person name="Novikov A."/>
            <person name="Bonch-Osmolovskaya E.A."/>
            <person name="Slobodkin A.I."/>
        </authorList>
    </citation>
    <scope>NUCLEOTIDE SEQUENCE [LARGE SCALE GENOMIC DNA]</scope>
    <source>
        <strain evidence="18 19">A05MB</strain>
    </source>
</reference>
<evidence type="ECO:0000256" key="9">
    <source>
        <dbReference type="ARBA" id="ARBA00022722"/>
    </source>
</evidence>
<evidence type="ECO:0000256" key="13">
    <source>
        <dbReference type="ARBA" id="ARBA00022842"/>
    </source>
</evidence>
<dbReference type="PANTHER" id="PTHR11207:SF0">
    <property type="entry name" value="RIBONUCLEASE 3"/>
    <property type="match status" value="1"/>
</dbReference>
<accession>A0A5D8QGH8</accession>
<dbReference type="CDD" id="cd10845">
    <property type="entry name" value="DSRM_RNAse_III_family"/>
    <property type="match status" value="1"/>
</dbReference>
<evidence type="ECO:0000256" key="12">
    <source>
        <dbReference type="ARBA" id="ARBA00022801"/>
    </source>
</evidence>
<dbReference type="CDD" id="cd00593">
    <property type="entry name" value="RIBOc"/>
    <property type="match status" value="1"/>
</dbReference>
<keyword evidence="14 15" id="KW-0694">RNA-binding</keyword>
<comment type="catalytic activity">
    <reaction evidence="1 15">
        <text>Endonucleolytic cleavage to 5'-phosphomonoester.</text>
        <dbReference type="EC" id="3.1.26.3"/>
    </reaction>
</comment>
<dbReference type="GO" id="GO:0046872">
    <property type="term" value="F:metal ion binding"/>
    <property type="evidence" value="ECO:0007669"/>
    <property type="project" value="UniProtKB-KW"/>
</dbReference>
<dbReference type="GO" id="GO:0004525">
    <property type="term" value="F:ribonuclease III activity"/>
    <property type="evidence" value="ECO:0007669"/>
    <property type="project" value="UniProtKB-UniRule"/>
</dbReference>
<name>A0A5D8QGH8_9THEO</name>
<protein>
    <recommendedName>
        <fullName evidence="15">Ribonuclease 3</fullName>
        <ecNumber evidence="15">3.1.26.3</ecNumber>
    </recommendedName>
    <alternativeName>
        <fullName evidence="15">Ribonuclease III</fullName>
        <shortName evidence="15">RNase III</shortName>
    </alternativeName>
</protein>
<dbReference type="SMART" id="SM00535">
    <property type="entry name" value="RIBOc"/>
    <property type="match status" value="1"/>
</dbReference>
<evidence type="ECO:0000256" key="3">
    <source>
        <dbReference type="ARBA" id="ARBA00010183"/>
    </source>
</evidence>
<feature type="domain" description="RNase III" evidence="17">
    <location>
        <begin position="6"/>
        <end position="133"/>
    </location>
</feature>
<dbReference type="SUPFAM" id="SSF54768">
    <property type="entry name" value="dsRNA-binding domain-like"/>
    <property type="match status" value="1"/>
</dbReference>
<dbReference type="GO" id="GO:0042802">
    <property type="term" value="F:identical protein binding"/>
    <property type="evidence" value="ECO:0007669"/>
    <property type="project" value="UniProtKB-ARBA"/>
</dbReference>
<dbReference type="GO" id="GO:0003725">
    <property type="term" value="F:double-stranded RNA binding"/>
    <property type="evidence" value="ECO:0007669"/>
    <property type="project" value="TreeGrafter"/>
</dbReference>
<evidence type="ECO:0000313" key="18">
    <source>
        <dbReference type="EMBL" id="TZE83632.1"/>
    </source>
</evidence>
<feature type="active site" evidence="15">
    <location>
        <position position="122"/>
    </location>
</feature>
<dbReference type="FunFam" id="3.30.160.20:FF:000003">
    <property type="entry name" value="Ribonuclease 3"/>
    <property type="match status" value="1"/>
</dbReference>
<evidence type="ECO:0000256" key="5">
    <source>
        <dbReference type="ARBA" id="ARBA00022490"/>
    </source>
</evidence>
<evidence type="ECO:0000259" key="16">
    <source>
        <dbReference type="PROSITE" id="PS50137"/>
    </source>
</evidence>
<feature type="binding site" evidence="15">
    <location>
        <position position="119"/>
    </location>
    <ligand>
        <name>Mg(2+)</name>
        <dbReference type="ChEBI" id="CHEBI:18420"/>
    </ligand>
</feature>
<evidence type="ECO:0000256" key="15">
    <source>
        <dbReference type="HAMAP-Rule" id="MF_00104"/>
    </source>
</evidence>
<evidence type="ECO:0000256" key="7">
    <source>
        <dbReference type="ARBA" id="ARBA00022664"/>
    </source>
</evidence>
<feature type="active site" evidence="15">
    <location>
        <position position="50"/>
    </location>
</feature>
<dbReference type="GO" id="GO:0006397">
    <property type="term" value="P:mRNA processing"/>
    <property type="evidence" value="ECO:0007669"/>
    <property type="project" value="UniProtKB-UniRule"/>
</dbReference>
<organism evidence="18 19">
    <name type="scientific">Calorimonas adulescens</name>
    <dbReference type="NCBI Taxonomy" id="2606906"/>
    <lineage>
        <taxon>Bacteria</taxon>
        <taxon>Bacillati</taxon>
        <taxon>Bacillota</taxon>
        <taxon>Clostridia</taxon>
        <taxon>Thermoanaerobacterales</taxon>
        <taxon>Thermoanaerobacteraceae</taxon>
        <taxon>Calorimonas</taxon>
    </lineage>
</organism>
<dbReference type="AlphaFoldDB" id="A0A5D8QGH8"/>
<dbReference type="GO" id="GO:0019843">
    <property type="term" value="F:rRNA binding"/>
    <property type="evidence" value="ECO:0007669"/>
    <property type="project" value="UniProtKB-KW"/>
</dbReference>
<evidence type="ECO:0000256" key="8">
    <source>
        <dbReference type="ARBA" id="ARBA00022694"/>
    </source>
</evidence>
<dbReference type="Proteomes" id="UP000322976">
    <property type="component" value="Unassembled WGS sequence"/>
</dbReference>
<evidence type="ECO:0000256" key="14">
    <source>
        <dbReference type="ARBA" id="ARBA00022884"/>
    </source>
</evidence>
<comment type="subunit">
    <text evidence="4 15">Homodimer.</text>
</comment>
<evidence type="ECO:0000256" key="11">
    <source>
        <dbReference type="ARBA" id="ARBA00022759"/>
    </source>
</evidence>
<keyword evidence="11 15" id="KW-0255">Endonuclease</keyword>
<keyword evidence="6 15" id="KW-0698">rRNA processing</keyword>
<keyword evidence="9 15" id="KW-0540">Nuclease</keyword>
<dbReference type="FunFam" id="1.10.1520.10:FF:000001">
    <property type="entry name" value="Ribonuclease 3"/>
    <property type="match status" value="1"/>
</dbReference>
<dbReference type="PANTHER" id="PTHR11207">
    <property type="entry name" value="RIBONUCLEASE III"/>
    <property type="match status" value="1"/>
</dbReference>
<evidence type="ECO:0000259" key="17">
    <source>
        <dbReference type="PROSITE" id="PS50142"/>
    </source>
</evidence>
<feature type="binding site" evidence="15">
    <location>
        <position position="122"/>
    </location>
    <ligand>
        <name>Mg(2+)</name>
        <dbReference type="ChEBI" id="CHEBI:18420"/>
    </ligand>
</feature>
<comment type="subcellular location">
    <subcellularLocation>
        <location evidence="2 15">Cytoplasm</location>
    </subcellularLocation>
</comment>
<dbReference type="GO" id="GO:0006364">
    <property type="term" value="P:rRNA processing"/>
    <property type="evidence" value="ECO:0007669"/>
    <property type="project" value="UniProtKB-UniRule"/>
</dbReference>
<proteinExistence type="inferred from homology"/>
<keyword evidence="12 15" id="KW-0378">Hydrolase</keyword>
<comment type="similarity">
    <text evidence="3">Belongs to the ribonuclease III family.</text>
</comment>
<evidence type="ECO:0000256" key="4">
    <source>
        <dbReference type="ARBA" id="ARBA00011738"/>
    </source>
</evidence>
<keyword evidence="7 15" id="KW-0507">mRNA processing</keyword>
<dbReference type="InterPro" id="IPR036389">
    <property type="entry name" value="RNase_III_sf"/>
</dbReference>
<dbReference type="InterPro" id="IPR011907">
    <property type="entry name" value="RNase_III"/>
</dbReference>
<comment type="caution">
    <text evidence="18">The sequence shown here is derived from an EMBL/GenBank/DDBJ whole genome shotgun (WGS) entry which is preliminary data.</text>
</comment>
<dbReference type="InterPro" id="IPR014720">
    <property type="entry name" value="dsRBD_dom"/>
</dbReference>
<dbReference type="PROSITE" id="PS50142">
    <property type="entry name" value="RNASE_3_2"/>
    <property type="match status" value="1"/>
</dbReference>
<dbReference type="InterPro" id="IPR000999">
    <property type="entry name" value="RNase_III_dom"/>
</dbReference>
<dbReference type="EC" id="3.1.26.3" evidence="15"/>
<dbReference type="HAMAP" id="MF_00104">
    <property type="entry name" value="RNase_III"/>
    <property type="match status" value="1"/>
</dbReference>
<gene>
    <name evidence="15" type="primary">rnc</name>
    <name evidence="18" type="ORF">FWJ32_00410</name>
</gene>
<evidence type="ECO:0000256" key="2">
    <source>
        <dbReference type="ARBA" id="ARBA00004496"/>
    </source>
</evidence>
<keyword evidence="8 15" id="KW-0819">tRNA processing</keyword>
<evidence type="ECO:0000313" key="19">
    <source>
        <dbReference type="Proteomes" id="UP000322976"/>
    </source>
</evidence>
<dbReference type="Gene3D" id="1.10.1520.10">
    <property type="entry name" value="Ribonuclease III domain"/>
    <property type="match status" value="1"/>
</dbReference>
<dbReference type="Pfam" id="PF14622">
    <property type="entry name" value="Ribonucleas_3_3"/>
    <property type="match status" value="1"/>
</dbReference>
<evidence type="ECO:0000256" key="6">
    <source>
        <dbReference type="ARBA" id="ARBA00022552"/>
    </source>
</evidence>
<dbReference type="Gene3D" id="3.30.160.20">
    <property type="match status" value="1"/>
</dbReference>
<feature type="binding site" evidence="15">
    <location>
        <position position="46"/>
    </location>
    <ligand>
        <name>Mg(2+)</name>
        <dbReference type="ChEBI" id="CHEBI:18420"/>
    </ligand>
</feature>
<dbReference type="Pfam" id="PF00035">
    <property type="entry name" value="dsrm"/>
    <property type="match status" value="1"/>
</dbReference>
<comment type="function">
    <text evidence="15">Digests double-stranded RNA. Involved in the processing of primary rRNA transcript to yield the immediate precursors to the large and small rRNAs (23S and 16S). Processes some mRNAs, and tRNAs when they are encoded in the rRNA operon. Processes pre-crRNA and tracrRNA of type II CRISPR loci if present in the organism.</text>
</comment>
<keyword evidence="15" id="KW-0699">rRNA-binding</keyword>
<dbReference type="SMART" id="SM00358">
    <property type="entry name" value="DSRM"/>
    <property type="match status" value="1"/>
</dbReference>
<dbReference type="GO" id="GO:0008033">
    <property type="term" value="P:tRNA processing"/>
    <property type="evidence" value="ECO:0007669"/>
    <property type="project" value="UniProtKB-KW"/>
</dbReference>
<dbReference type="EMBL" id="VTPS01000001">
    <property type="protein sequence ID" value="TZE83632.1"/>
    <property type="molecule type" value="Genomic_DNA"/>
</dbReference>
<evidence type="ECO:0000256" key="1">
    <source>
        <dbReference type="ARBA" id="ARBA00000109"/>
    </source>
</evidence>
<dbReference type="GO" id="GO:0005737">
    <property type="term" value="C:cytoplasm"/>
    <property type="evidence" value="ECO:0007669"/>
    <property type="project" value="UniProtKB-SubCell"/>
</dbReference>
<feature type="domain" description="DRBM" evidence="16">
    <location>
        <begin position="160"/>
        <end position="228"/>
    </location>
</feature>
<dbReference type="PROSITE" id="PS50137">
    <property type="entry name" value="DS_RBD"/>
    <property type="match status" value="1"/>
</dbReference>
<keyword evidence="19" id="KW-1185">Reference proteome</keyword>
<evidence type="ECO:0000256" key="10">
    <source>
        <dbReference type="ARBA" id="ARBA00022723"/>
    </source>
</evidence>
<comment type="cofactor">
    <cofactor evidence="15">
        <name>Mg(2+)</name>
        <dbReference type="ChEBI" id="CHEBI:18420"/>
    </cofactor>
</comment>
<dbReference type="PROSITE" id="PS00517">
    <property type="entry name" value="RNASE_3_1"/>
    <property type="match status" value="1"/>
</dbReference>
<dbReference type="GO" id="GO:0010468">
    <property type="term" value="P:regulation of gene expression"/>
    <property type="evidence" value="ECO:0007669"/>
    <property type="project" value="TreeGrafter"/>
</dbReference>